<dbReference type="RefSeq" id="WP_231508066.1">
    <property type="nucleotide sequence ID" value="NZ_JBIRUQ010000001.1"/>
</dbReference>
<feature type="transmembrane region" description="Helical" evidence="7">
    <location>
        <begin position="282"/>
        <end position="303"/>
    </location>
</feature>
<feature type="transmembrane region" description="Helical" evidence="7">
    <location>
        <begin position="142"/>
        <end position="162"/>
    </location>
</feature>
<evidence type="ECO:0000256" key="7">
    <source>
        <dbReference type="RuleBase" id="RU363032"/>
    </source>
</evidence>
<evidence type="ECO:0000256" key="6">
    <source>
        <dbReference type="ARBA" id="ARBA00023136"/>
    </source>
</evidence>
<keyword evidence="10" id="KW-1185">Reference proteome</keyword>
<evidence type="ECO:0000256" key="3">
    <source>
        <dbReference type="ARBA" id="ARBA00022475"/>
    </source>
</evidence>
<dbReference type="GeneID" id="93504986"/>
<dbReference type="Proteomes" id="UP001611263">
    <property type="component" value="Unassembled WGS sequence"/>
</dbReference>
<dbReference type="CDD" id="cd06261">
    <property type="entry name" value="TM_PBP2"/>
    <property type="match status" value="1"/>
</dbReference>
<dbReference type="Gene3D" id="1.10.3720.10">
    <property type="entry name" value="MetI-like"/>
    <property type="match status" value="1"/>
</dbReference>
<evidence type="ECO:0000256" key="2">
    <source>
        <dbReference type="ARBA" id="ARBA00022448"/>
    </source>
</evidence>
<evidence type="ECO:0000256" key="5">
    <source>
        <dbReference type="ARBA" id="ARBA00022989"/>
    </source>
</evidence>
<sequence>MAGVSLFRILAGRLALGAVQVLGVVTVVFVLTDALPGDAAVVIASDSPDPERIERLRVALGLDEPWMQRYADWLAGLLRGDLGVSLISERPVLDTLLAGLAPTATLAGITFLLLPPLATALGVAAARRPGSVVDRAISSTTLGLYSVPEFASGIVLISLFALQLGMLPANALGVANLLEEPAVLVLPVVVLLIRPLCSISRLVRAGLVDAQNSEYAAHLRRCGLGERRILWRHALPTSGAPAVQQLARAVDWLLGGVIIVEAVFVIPGLGTTLVDAVSARDVPIVQGLAVFFGVTTVLVNVLADLVSYRMNPAAVIA</sequence>
<dbReference type="Pfam" id="PF19300">
    <property type="entry name" value="BPD_transp_1_N"/>
    <property type="match status" value="1"/>
</dbReference>
<feature type="domain" description="ABC transmembrane type-1" evidence="8">
    <location>
        <begin position="100"/>
        <end position="303"/>
    </location>
</feature>
<dbReference type="InterPro" id="IPR035906">
    <property type="entry name" value="MetI-like_sf"/>
</dbReference>
<comment type="caution">
    <text evidence="9">The sequence shown here is derived from an EMBL/GenBank/DDBJ whole genome shotgun (WGS) entry which is preliminary data.</text>
</comment>
<gene>
    <name evidence="9" type="ORF">ACH4WX_07475</name>
</gene>
<comment type="subcellular location">
    <subcellularLocation>
        <location evidence="1 7">Cell membrane</location>
        <topology evidence="1 7">Multi-pass membrane protein</topology>
    </subcellularLocation>
</comment>
<feature type="transmembrane region" description="Helical" evidence="7">
    <location>
        <begin position="96"/>
        <end position="121"/>
    </location>
</feature>
<name>A0ABW7THP5_9NOCA</name>
<feature type="transmembrane region" description="Helical" evidence="7">
    <location>
        <begin position="182"/>
        <end position="203"/>
    </location>
</feature>
<dbReference type="PROSITE" id="PS50928">
    <property type="entry name" value="ABC_TM1"/>
    <property type="match status" value="1"/>
</dbReference>
<organism evidence="9 10">
    <name type="scientific">Nocardia carnea</name>
    <dbReference type="NCBI Taxonomy" id="37328"/>
    <lineage>
        <taxon>Bacteria</taxon>
        <taxon>Bacillati</taxon>
        <taxon>Actinomycetota</taxon>
        <taxon>Actinomycetes</taxon>
        <taxon>Mycobacteriales</taxon>
        <taxon>Nocardiaceae</taxon>
        <taxon>Nocardia</taxon>
    </lineage>
</organism>
<evidence type="ECO:0000313" key="10">
    <source>
        <dbReference type="Proteomes" id="UP001611263"/>
    </source>
</evidence>
<protein>
    <submittedName>
        <fullName evidence="9">ABC transporter permease</fullName>
    </submittedName>
</protein>
<dbReference type="EMBL" id="JBIRUQ010000001">
    <property type="protein sequence ID" value="MFI1460547.1"/>
    <property type="molecule type" value="Genomic_DNA"/>
</dbReference>
<dbReference type="PANTHER" id="PTHR43163">
    <property type="entry name" value="DIPEPTIDE TRANSPORT SYSTEM PERMEASE PROTEIN DPPB-RELATED"/>
    <property type="match status" value="1"/>
</dbReference>
<dbReference type="PANTHER" id="PTHR43163:SF3">
    <property type="entry name" value="PEPTIDE ABC TRANSPORTER PERMEASE PROTEIN"/>
    <property type="match status" value="1"/>
</dbReference>
<accession>A0ABW7THP5</accession>
<feature type="transmembrane region" description="Helical" evidence="7">
    <location>
        <begin position="12"/>
        <end position="31"/>
    </location>
</feature>
<dbReference type="InterPro" id="IPR000515">
    <property type="entry name" value="MetI-like"/>
</dbReference>
<dbReference type="InterPro" id="IPR045621">
    <property type="entry name" value="BPD_transp_1_N"/>
</dbReference>
<keyword evidence="2 7" id="KW-0813">Transport</keyword>
<keyword evidence="6 7" id="KW-0472">Membrane</keyword>
<dbReference type="Pfam" id="PF00528">
    <property type="entry name" value="BPD_transp_1"/>
    <property type="match status" value="1"/>
</dbReference>
<comment type="similarity">
    <text evidence="7">Belongs to the binding-protein-dependent transport system permease family.</text>
</comment>
<keyword evidence="3" id="KW-1003">Cell membrane</keyword>
<keyword evidence="5 7" id="KW-1133">Transmembrane helix</keyword>
<evidence type="ECO:0000256" key="1">
    <source>
        <dbReference type="ARBA" id="ARBA00004651"/>
    </source>
</evidence>
<evidence type="ECO:0000313" key="9">
    <source>
        <dbReference type="EMBL" id="MFI1460547.1"/>
    </source>
</evidence>
<dbReference type="SUPFAM" id="SSF161098">
    <property type="entry name" value="MetI-like"/>
    <property type="match status" value="1"/>
</dbReference>
<evidence type="ECO:0000259" key="8">
    <source>
        <dbReference type="PROSITE" id="PS50928"/>
    </source>
</evidence>
<feature type="transmembrane region" description="Helical" evidence="7">
    <location>
        <begin position="252"/>
        <end position="270"/>
    </location>
</feature>
<proteinExistence type="inferred from homology"/>
<keyword evidence="4 7" id="KW-0812">Transmembrane</keyword>
<reference evidence="9 10" key="1">
    <citation type="submission" date="2024-10" db="EMBL/GenBank/DDBJ databases">
        <title>The Natural Products Discovery Center: Release of the First 8490 Sequenced Strains for Exploring Actinobacteria Biosynthetic Diversity.</title>
        <authorList>
            <person name="Kalkreuter E."/>
            <person name="Kautsar S.A."/>
            <person name="Yang D."/>
            <person name="Bader C.D."/>
            <person name="Teijaro C.N."/>
            <person name="Fluegel L."/>
            <person name="Davis C.M."/>
            <person name="Simpson J.R."/>
            <person name="Lauterbach L."/>
            <person name="Steele A.D."/>
            <person name="Gui C."/>
            <person name="Meng S."/>
            <person name="Li G."/>
            <person name="Viehrig K."/>
            <person name="Ye F."/>
            <person name="Su P."/>
            <person name="Kiefer A.F."/>
            <person name="Nichols A."/>
            <person name="Cepeda A.J."/>
            <person name="Yan W."/>
            <person name="Fan B."/>
            <person name="Jiang Y."/>
            <person name="Adhikari A."/>
            <person name="Zheng C.-J."/>
            <person name="Schuster L."/>
            <person name="Cowan T.M."/>
            <person name="Smanski M.J."/>
            <person name="Chevrette M.G."/>
            <person name="De Carvalho L.P.S."/>
            <person name="Shen B."/>
        </authorList>
    </citation>
    <scope>NUCLEOTIDE SEQUENCE [LARGE SCALE GENOMIC DNA]</scope>
    <source>
        <strain evidence="9 10">NPDC020568</strain>
    </source>
</reference>
<evidence type="ECO:0000256" key="4">
    <source>
        <dbReference type="ARBA" id="ARBA00022692"/>
    </source>
</evidence>